<dbReference type="Proteomes" id="UP000006906">
    <property type="component" value="Chromosome 3"/>
</dbReference>
<dbReference type="Gene3D" id="3.30.70.1230">
    <property type="entry name" value="Nucleotide cyclase"/>
    <property type="match status" value="2"/>
</dbReference>
<feature type="region of interest" description="Disordered" evidence="1">
    <location>
        <begin position="1251"/>
        <end position="1272"/>
    </location>
</feature>
<protein>
    <recommendedName>
        <fullName evidence="4">Guanylate cyclase domain-containing protein</fullName>
    </recommendedName>
</protein>
<feature type="transmembrane region" description="Helical" evidence="2">
    <location>
        <begin position="800"/>
        <end position="821"/>
    </location>
</feature>
<dbReference type="OrthoDB" id="2021138at2759"/>
<feature type="compositionally biased region" description="Low complexity" evidence="1">
    <location>
        <begin position="1325"/>
        <end position="1341"/>
    </location>
</feature>
<dbReference type="InterPro" id="IPR029787">
    <property type="entry name" value="Nucleotide_cyclase"/>
</dbReference>
<dbReference type="InterPro" id="IPR001054">
    <property type="entry name" value="A/G_cyclase"/>
</dbReference>
<accession>A0A2K3DWJ0</accession>
<keyword evidence="2" id="KW-0472">Membrane</keyword>
<dbReference type="PANTHER" id="PTHR43081:SF1">
    <property type="entry name" value="ADENYLATE CYCLASE, TERMINAL-DIFFERENTIATION SPECIFIC"/>
    <property type="match status" value="1"/>
</dbReference>
<feature type="region of interest" description="Disordered" evidence="1">
    <location>
        <begin position="1301"/>
        <end position="1355"/>
    </location>
</feature>
<feature type="region of interest" description="Disordered" evidence="1">
    <location>
        <begin position="2175"/>
        <end position="2232"/>
    </location>
</feature>
<sequence length="2476" mass="247615">MGVFGIKQRRSREARVWTSSGPRCLRLVLALLYLNAYTVCAVHSSKPEEVDDECARAYTATVLQSCSPSGGASSTLGSITLSDTQPPVRLAASGLLSRCGPGLGLSSSAAAAPAAPGNSSARTLRPLRVVGPNSTIFRVLREQAKVYAATTGVPVVFDLLELTAFVAERGRQLLDPNPPNGTHGFDALLAAPTSFGDADIGGKLTDLTYLVLGDRLLGWAGIQASAKASVMYDGRVSAVPFIPAPQMLYYHLDAFTRWNLSVPSTWEEYADLAEAHHGREGLFGSCMLIPGCGSESYVLRLIYGSYVQTQGPSHGMYWDPETLEPLVNTPAMEAALKIWRRLRLLNPTDTAPGNCLRRDYVRGRCLLQIQAGTDFKVGSVSPNSTGWTAMRGRMGIALQPGTTHVLDRQTRQLVPCTRERCPYAYGTSVVNGTALPVNRAITTSTNIVLLNGLAPDVYQFYVYNLFSFLASPAVIGTRGLLTLNNEILPARDDDLDPSNVPLWVKAGYDEGDTQRFLRVHRWMARMDNINADLKIRLTTNVTNAMLAAALAYGSPAANITAASASNVMAALEAVLNRIVAAEGGKEGFAAQYRRAVNWSPQTIDEAPPPPSSSSASRALTLGLAIGIPLGVTALAAVVAAAWVMGRRRGWQQRWRRRGGAAVPGAGSSTTLCVTDIESSTLLWEYLPAECMDAALKLHHRVIRQLLLQHSGYESATEGDSFILAFHRPLDALLFAAEAQQALLDAVWPVQLLQHEPLPEVDPQDDPGAEVALLHRPAQRGPRAAGTPRRHTSKRSMSPQVSALAAAAAVAASASTGGPAAAAATANASTASGPATGTGAGAASAGATSLAALLTGQGSVEPNTMGLLQKAMMSNSGGAGGAGGVSGGAGGRPPSADILQLRGSGVLMSRFSGAGLDGSGPLLGIEGSTHGVGCGGGMGPSGAASPMPLMPPPMSALSPRLRRAAATSSSGSPHAPRSSRGGTPTSAGGAAARRRSVGGMLPGIPATGALSLTLRLAASPAPSAGAATTGAAAGAAAAATAASIARPNSLGGLQLGTALPLDEFRRESSPAASLGENGAAAAAAAAATSGGDGPVVSGSGSYRATAGRIISRLGGPLASAIRTSRAFESRPSLDDSEAVAAAANYNDYGSSPVAHAGGGLGGLAQSPSTQRRGEDFLSKLSMVPAEMATAAAVEAEVEAAAAATAAVAPAAAGIGARAPMALATSPHPGRSPQTSNAQLESPFFSATLQPVPGAPPLFGNTDQEPEPQQQQQRFEVSTIGFEVIPLAASAPVVAVPIPVPTGPARSHMPPTAASEGTSSAPPPPGLASAAMQSGGSGVASSSVEQQHSHLQQQPPLQHPRVAHFAFGPRSAQVSADGTEAGAGAFPALLPAGRLRAPQAGTLIAALKAQYQLLRPGRVFAVPSPLLLSPKNSGPLPVALPPPSFASGEITPAQQPGPSLAISAYAAAAEVPGADLRRMKSRSGITAAAARAGGAAAAGANESRVVVFRGLRVRMGLHSGVPSPGDVSRNTASGRVVFSGYPLRLAKAVSDAAHGGMILFSETVREELRVDGEEDGSGSGGGGGGGNSGGGRGSLQGLSVLWMGRHVLGDGLKDMHLFQAVSRGMLGRLALFPPLRTEAIIRPFTGVLQAPVVTGAVARVTVAGASTLLAWDYQLASFALEMMYDAIIAELESYAAVLSQLPGCSTEPYIVEGAFGLAGRSGGAAAAGGAARGKGAAAGGGAAGGRVSEEFAFAGSSAGRGGGVGGGGAGGAGLGAGQAQGRSTCTGSRHSRSSSSFTGSVIDAAAAALHLPSYHHHHPYTQPPPQQQQQQQRQAARLSTESHRRSGGGGAGGASGSAPAALGSKRGSAATASSSLTAAAVGASSSMAFAVQQAPSSAVLTSEAGGLTGELSMVQPDCASGGVPSTPNLSLAAPPQPPQPPRLGSAPPPRAVSLSSDGRAAGRSNSVGVGGRGGSRAGGGPPAAVAVIDTGAARGVAAPASSAAAGILGPRRSSFDLAPKASGGAAAPARPPLPPAAAVPSASAIFSGKRPTRHGASSGGALAAAKTFSRVTNIGSGLTAAAAAWLGDGAGGGGGTSGGGSGGPGVMTVVFDSAHAAAAWLLLVVDLLPCLDWPAELLSHPLCEDLTFDDAVVVGALDSNADMVALRLQRQQEVRANPQQGAAIAGGTGASTGAGTGAGTGSSSVAAAVQPQPQPQRASSMSKEMQRQEQQQPAAGTAAAAAAIAFGQPHVANVAGAVVAAAAANRTSASGSVSVDIVLPSSAPSALAAPCGASGTALSGATAATRAASGAAIADVTIRNAEDGRGPVGPLAESKLTRPVEEPEPQSQSRQQSSQRTGMAAAADEIAAGATAAVAAAAAAAAAGVGSGGGNTWRAQLPPRSGVVFRGLRAKCAVVYGELGGELPAGLASSGQLAYRGKAWTAAGRVAAKAKAGEVATNAATVALLPPSIAKLVTVKNV</sequence>
<feature type="compositionally biased region" description="Low complexity" evidence="1">
    <location>
        <begin position="1854"/>
        <end position="1863"/>
    </location>
</feature>
<evidence type="ECO:0000256" key="3">
    <source>
        <dbReference type="SAM" id="SignalP"/>
    </source>
</evidence>
<feature type="compositionally biased region" description="Gly residues" evidence="1">
    <location>
        <begin position="1575"/>
        <end position="1588"/>
    </location>
</feature>
<dbReference type="InParanoid" id="A0A2K3DWJ0"/>
<feature type="compositionally biased region" description="Gly residues" evidence="1">
    <location>
        <begin position="1966"/>
        <end position="1979"/>
    </location>
</feature>
<feature type="chain" id="PRO_5014406306" description="Guanylate cyclase domain-containing protein" evidence="3">
    <location>
        <begin position="42"/>
        <end position="2476"/>
    </location>
</feature>
<feature type="region of interest" description="Disordered" evidence="1">
    <location>
        <begin position="1568"/>
        <end position="1588"/>
    </location>
</feature>
<dbReference type="SUPFAM" id="SSF53850">
    <property type="entry name" value="Periplasmic binding protein-like II"/>
    <property type="match status" value="1"/>
</dbReference>
<feature type="region of interest" description="Disordered" evidence="1">
    <location>
        <begin position="773"/>
        <end position="799"/>
    </location>
</feature>
<evidence type="ECO:0000313" key="6">
    <source>
        <dbReference type="Proteomes" id="UP000006906"/>
    </source>
</evidence>
<keyword evidence="2" id="KW-0812">Transmembrane</keyword>
<dbReference type="GO" id="GO:0022857">
    <property type="term" value="F:transmembrane transporter activity"/>
    <property type="evidence" value="ECO:0000318"/>
    <property type="project" value="GO_Central"/>
</dbReference>
<feature type="compositionally biased region" description="Low complexity" evidence="1">
    <location>
        <begin position="2343"/>
        <end position="2360"/>
    </location>
</feature>
<dbReference type="PROSITE" id="PS50125">
    <property type="entry name" value="GUANYLATE_CYCLASE_2"/>
    <property type="match status" value="1"/>
</dbReference>
<dbReference type="InterPro" id="IPR050697">
    <property type="entry name" value="Adenylyl/Guanylyl_Cyclase_3/4"/>
</dbReference>
<dbReference type="GO" id="GO:0035556">
    <property type="term" value="P:intracellular signal transduction"/>
    <property type="evidence" value="ECO:0007669"/>
    <property type="project" value="InterPro"/>
</dbReference>
<feature type="region of interest" description="Disordered" evidence="1">
    <location>
        <begin position="1909"/>
        <end position="1979"/>
    </location>
</feature>
<dbReference type="KEGG" id="cre:CHLRE_03g162900v5"/>
<feature type="domain" description="Guanylate cyclase" evidence="4">
    <location>
        <begin position="670"/>
        <end position="730"/>
    </location>
</feature>
<evidence type="ECO:0000313" key="5">
    <source>
        <dbReference type="EMBL" id="PNW84895.1"/>
    </source>
</evidence>
<dbReference type="SUPFAM" id="SSF55073">
    <property type="entry name" value="Nucleotide cyclase"/>
    <property type="match status" value="1"/>
</dbReference>
<reference evidence="5 6" key="1">
    <citation type="journal article" date="2007" name="Science">
        <title>The Chlamydomonas genome reveals the evolution of key animal and plant functions.</title>
        <authorList>
            <person name="Merchant S.S."/>
            <person name="Prochnik S.E."/>
            <person name="Vallon O."/>
            <person name="Harris E.H."/>
            <person name="Karpowicz S.J."/>
            <person name="Witman G.B."/>
            <person name="Terry A."/>
            <person name="Salamov A."/>
            <person name="Fritz-Laylin L.K."/>
            <person name="Marechal-Drouard L."/>
            <person name="Marshall W.F."/>
            <person name="Qu L.H."/>
            <person name="Nelson D.R."/>
            <person name="Sanderfoot A.A."/>
            <person name="Spalding M.H."/>
            <person name="Kapitonov V.V."/>
            <person name="Ren Q."/>
            <person name="Ferris P."/>
            <person name="Lindquist E."/>
            <person name="Shapiro H."/>
            <person name="Lucas S.M."/>
            <person name="Grimwood J."/>
            <person name="Schmutz J."/>
            <person name="Cardol P."/>
            <person name="Cerutti H."/>
            <person name="Chanfreau G."/>
            <person name="Chen C.L."/>
            <person name="Cognat V."/>
            <person name="Croft M.T."/>
            <person name="Dent R."/>
            <person name="Dutcher S."/>
            <person name="Fernandez E."/>
            <person name="Fukuzawa H."/>
            <person name="Gonzalez-Ballester D."/>
            <person name="Gonzalez-Halphen D."/>
            <person name="Hallmann A."/>
            <person name="Hanikenne M."/>
            <person name="Hippler M."/>
            <person name="Inwood W."/>
            <person name="Jabbari K."/>
            <person name="Kalanon M."/>
            <person name="Kuras R."/>
            <person name="Lefebvre P.A."/>
            <person name="Lemaire S.D."/>
            <person name="Lobanov A.V."/>
            <person name="Lohr M."/>
            <person name="Manuell A."/>
            <person name="Meier I."/>
            <person name="Mets L."/>
            <person name="Mittag M."/>
            <person name="Mittelmeier T."/>
            <person name="Moroney J.V."/>
            <person name="Moseley J."/>
            <person name="Napoli C."/>
            <person name="Nedelcu A.M."/>
            <person name="Niyogi K."/>
            <person name="Novoselov S.V."/>
            <person name="Paulsen I.T."/>
            <person name="Pazour G."/>
            <person name="Purton S."/>
            <person name="Ral J.P."/>
            <person name="Riano-Pachon D.M."/>
            <person name="Riekhof W."/>
            <person name="Rymarquis L."/>
            <person name="Schroda M."/>
            <person name="Stern D."/>
            <person name="Umen J."/>
            <person name="Willows R."/>
            <person name="Wilson N."/>
            <person name="Zimmer S.L."/>
            <person name="Allmer J."/>
            <person name="Balk J."/>
            <person name="Bisova K."/>
            <person name="Chen C.J."/>
            <person name="Elias M."/>
            <person name="Gendler K."/>
            <person name="Hauser C."/>
            <person name="Lamb M.R."/>
            <person name="Ledford H."/>
            <person name="Long J.C."/>
            <person name="Minagawa J."/>
            <person name="Page M.D."/>
            <person name="Pan J."/>
            <person name="Pootakham W."/>
            <person name="Roje S."/>
            <person name="Rose A."/>
            <person name="Stahlberg E."/>
            <person name="Terauchi A.M."/>
            <person name="Yang P."/>
            <person name="Ball S."/>
            <person name="Bowler C."/>
            <person name="Dieckmann C.L."/>
            <person name="Gladyshev V.N."/>
            <person name="Green P."/>
            <person name="Jorgensen R."/>
            <person name="Mayfield S."/>
            <person name="Mueller-Roeber B."/>
            <person name="Rajamani S."/>
            <person name="Sayre R.T."/>
            <person name="Brokstein P."/>
            <person name="Dubchak I."/>
            <person name="Goodstein D."/>
            <person name="Hornick L."/>
            <person name="Huang Y.W."/>
            <person name="Jhaveri J."/>
            <person name="Luo Y."/>
            <person name="Martinez D."/>
            <person name="Ngau W.C."/>
            <person name="Otillar B."/>
            <person name="Poliakov A."/>
            <person name="Porter A."/>
            <person name="Szajkowski L."/>
            <person name="Werner G."/>
            <person name="Zhou K."/>
            <person name="Grigoriev I.V."/>
            <person name="Rokhsar D.S."/>
            <person name="Grossman A.R."/>
        </authorList>
    </citation>
    <scope>NUCLEOTIDE SEQUENCE [LARGE SCALE GENOMIC DNA]</scope>
    <source>
        <strain evidence="6">CC-503</strain>
    </source>
</reference>
<feature type="region of interest" description="Disordered" evidence="1">
    <location>
        <begin position="1813"/>
        <end position="1863"/>
    </location>
</feature>
<dbReference type="RefSeq" id="XP_042925862.1">
    <property type="nucleotide sequence ID" value="XM_043060733.1"/>
</dbReference>
<proteinExistence type="predicted"/>
<dbReference type="GO" id="GO:0009190">
    <property type="term" value="P:cyclic nucleotide biosynthetic process"/>
    <property type="evidence" value="ECO:0007669"/>
    <property type="project" value="InterPro"/>
</dbReference>
<dbReference type="PaxDb" id="3055-EDP08017"/>
<feature type="compositionally biased region" description="Low complexity" evidence="1">
    <location>
        <begin position="1777"/>
        <end position="1795"/>
    </location>
</feature>
<feature type="region of interest" description="Disordered" evidence="1">
    <location>
        <begin position="937"/>
        <end position="999"/>
    </location>
</feature>
<keyword evidence="3" id="KW-0732">Signal</keyword>
<feature type="region of interest" description="Disordered" evidence="1">
    <location>
        <begin position="1770"/>
        <end position="1795"/>
    </location>
</feature>
<dbReference type="GeneID" id="5729078"/>
<keyword evidence="6" id="KW-1185">Reference proteome</keyword>
<feature type="compositionally biased region" description="Pro residues" evidence="1">
    <location>
        <begin position="1932"/>
        <end position="1948"/>
    </location>
</feature>
<feature type="compositionally biased region" description="Gly residues" evidence="1">
    <location>
        <begin position="2182"/>
        <end position="2198"/>
    </location>
</feature>
<feature type="signal peptide" evidence="3">
    <location>
        <begin position="1"/>
        <end position="41"/>
    </location>
</feature>
<dbReference type="FunFam" id="3.30.70.1230:FF:000087">
    <property type="entry name" value="Predicted protein"/>
    <property type="match status" value="1"/>
</dbReference>
<organism evidence="5 6">
    <name type="scientific">Chlamydomonas reinhardtii</name>
    <name type="common">Chlamydomonas smithii</name>
    <dbReference type="NCBI Taxonomy" id="3055"/>
    <lineage>
        <taxon>Eukaryota</taxon>
        <taxon>Viridiplantae</taxon>
        <taxon>Chlorophyta</taxon>
        <taxon>core chlorophytes</taxon>
        <taxon>Chlorophyceae</taxon>
        <taxon>CS clade</taxon>
        <taxon>Chlamydomonadales</taxon>
        <taxon>Chlamydomonadaceae</taxon>
        <taxon>Chlamydomonas</taxon>
    </lineage>
</organism>
<name>A0A2K3DWJ0_CHLRE</name>
<dbReference type="EMBL" id="CM008964">
    <property type="protein sequence ID" value="PNW84895.1"/>
    <property type="molecule type" value="Genomic_DNA"/>
</dbReference>
<keyword evidence="2" id="KW-1133">Transmembrane helix</keyword>
<evidence type="ECO:0000256" key="1">
    <source>
        <dbReference type="SAM" id="MobiDB-lite"/>
    </source>
</evidence>
<feature type="compositionally biased region" description="Low complexity" evidence="1">
    <location>
        <begin position="1825"/>
        <end position="1835"/>
    </location>
</feature>
<dbReference type="GO" id="GO:0016020">
    <property type="term" value="C:membrane"/>
    <property type="evidence" value="ECO:0000318"/>
    <property type="project" value="GO_Central"/>
</dbReference>
<feature type="transmembrane region" description="Helical" evidence="2">
    <location>
        <begin position="618"/>
        <end position="645"/>
    </location>
</feature>
<evidence type="ECO:0000259" key="4">
    <source>
        <dbReference type="PROSITE" id="PS50125"/>
    </source>
</evidence>
<dbReference type="FunFam" id="3.40.190.10:FF:000766">
    <property type="entry name" value="Predicted protein"/>
    <property type="match status" value="1"/>
</dbReference>
<dbReference type="Gramene" id="PNW84895">
    <property type="protein sequence ID" value="PNW84895"/>
    <property type="gene ID" value="CHLRE_03g162900v5"/>
</dbReference>
<gene>
    <name evidence="5" type="ORF">CHLRE_03g162900v5</name>
</gene>
<evidence type="ECO:0000256" key="2">
    <source>
        <dbReference type="SAM" id="Phobius"/>
    </source>
</evidence>
<feature type="compositionally biased region" description="Low complexity" evidence="1">
    <location>
        <begin position="2199"/>
        <end position="2218"/>
    </location>
</feature>
<feature type="compositionally biased region" description="Low complexity" evidence="1">
    <location>
        <begin position="954"/>
        <end position="990"/>
    </location>
</feature>
<dbReference type="PANTHER" id="PTHR43081">
    <property type="entry name" value="ADENYLATE CYCLASE, TERMINAL-DIFFERENTIATION SPECIFIC-RELATED"/>
    <property type="match status" value="1"/>
</dbReference>
<feature type="region of interest" description="Disordered" evidence="1">
    <location>
        <begin position="2320"/>
        <end position="2360"/>
    </location>
</feature>
<dbReference type="Gene3D" id="3.40.190.10">
    <property type="entry name" value="Periplasmic binding protein-like II"/>
    <property type="match status" value="1"/>
</dbReference>
<dbReference type="STRING" id="3055.A0A2K3DWJ0"/>